<dbReference type="PANTHER" id="PTHR12461:SF99">
    <property type="entry name" value="BIFUNCTIONAL PEPTIDASE AND (3S)-LYSYL HYDROXYLASE JMJD7"/>
    <property type="match status" value="1"/>
</dbReference>
<dbReference type="GO" id="GO:0005737">
    <property type="term" value="C:cytoplasm"/>
    <property type="evidence" value="ECO:0007669"/>
    <property type="project" value="UniProtKB-SubCell"/>
</dbReference>
<sequence length="332" mass="38076">MNNVLAAAYQVLNDETSALYLGSEIAETVVLEPLQFHRDFVSKNIPVVIRGGCANWPAVSKWNADYFRETIPDKKVTVAITPNGLADGITKNEKGEEFFVTPCEVKMTMSQFLDGLKEKKENYIQYIQTQNSNLTTDFPELLADVFTEIPFASEAFDKVPDAVNFWLGDERAVTSMHKDPYENIYCVIDGHKDFILIPPTDLPFVPYKRYPQAEFRYEDGKWDIVPAAPIEMGKQTDTGQELGLDEDLDHAEGLPWISIDPLAPNLTKYPEYKKAHAYSVRLKKGDCLYLPSLWFHHVRQSHGCIAVNYWYDMDFDVKYCYFKMLEKLCGKY</sequence>
<dbReference type="InterPro" id="IPR014710">
    <property type="entry name" value="RmlC-like_jellyroll"/>
</dbReference>
<keyword evidence="9" id="KW-1015">Disulfide bond</keyword>
<comment type="subcellular location">
    <subcellularLocation>
        <location evidence="3">Cytoplasm</location>
    </subcellularLocation>
    <subcellularLocation>
        <location evidence="2">Nucleus</location>
    </subcellularLocation>
</comment>
<gene>
    <name evidence="14" type="ORF">B5V51_2047</name>
</gene>
<dbReference type="SUPFAM" id="SSF51197">
    <property type="entry name" value="Clavaminate synthase-like"/>
    <property type="match status" value="1"/>
</dbReference>
<dbReference type="GO" id="GO:0046872">
    <property type="term" value="F:metal ion binding"/>
    <property type="evidence" value="ECO:0007669"/>
    <property type="project" value="UniProtKB-KW"/>
</dbReference>
<dbReference type="InterPro" id="IPR041667">
    <property type="entry name" value="Cupin_8"/>
</dbReference>
<dbReference type="Pfam" id="PF13621">
    <property type="entry name" value="Cupin_8"/>
    <property type="match status" value="1"/>
</dbReference>
<evidence type="ECO:0000256" key="8">
    <source>
        <dbReference type="ARBA" id="ARBA00023004"/>
    </source>
</evidence>
<dbReference type="FunFam" id="2.60.120.10:FF:000059">
    <property type="entry name" value="jmjC domain-containing protein 7"/>
    <property type="match status" value="1"/>
</dbReference>
<evidence type="ECO:0000256" key="4">
    <source>
        <dbReference type="ARBA" id="ARBA00022490"/>
    </source>
</evidence>
<reference evidence="14" key="1">
    <citation type="submission" date="2017-09" db="EMBL/GenBank/DDBJ databases">
        <title>Contemporary evolution of a Lepidopteran species, Heliothis virescens, in response to modern agricultural practices.</title>
        <authorList>
            <person name="Fritz M.L."/>
            <person name="Deyonke A.M."/>
            <person name="Papanicolaou A."/>
            <person name="Micinski S."/>
            <person name="Westbrook J."/>
            <person name="Gould F."/>
        </authorList>
    </citation>
    <scope>NUCLEOTIDE SEQUENCE [LARGE SCALE GENOMIC DNA]</scope>
    <source>
        <strain evidence="14">HvINT-</strain>
        <tissue evidence="14">Whole body</tissue>
    </source>
</reference>
<organism evidence="14">
    <name type="scientific">Heliothis virescens</name>
    <name type="common">Tobacco budworm moth</name>
    <dbReference type="NCBI Taxonomy" id="7102"/>
    <lineage>
        <taxon>Eukaryota</taxon>
        <taxon>Metazoa</taxon>
        <taxon>Ecdysozoa</taxon>
        <taxon>Arthropoda</taxon>
        <taxon>Hexapoda</taxon>
        <taxon>Insecta</taxon>
        <taxon>Pterygota</taxon>
        <taxon>Neoptera</taxon>
        <taxon>Endopterygota</taxon>
        <taxon>Lepidoptera</taxon>
        <taxon>Glossata</taxon>
        <taxon>Ditrysia</taxon>
        <taxon>Noctuoidea</taxon>
        <taxon>Noctuidae</taxon>
        <taxon>Heliothinae</taxon>
        <taxon>Heliothis</taxon>
    </lineage>
</organism>
<dbReference type="Gene3D" id="2.60.120.10">
    <property type="entry name" value="Jelly Rolls"/>
    <property type="match status" value="1"/>
</dbReference>
<evidence type="ECO:0000256" key="5">
    <source>
        <dbReference type="ARBA" id="ARBA00022723"/>
    </source>
</evidence>
<dbReference type="SMART" id="SM00558">
    <property type="entry name" value="JmjC"/>
    <property type="match status" value="1"/>
</dbReference>
<evidence type="ECO:0000256" key="3">
    <source>
        <dbReference type="ARBA" id="ARBA00004496"/>
    </source>
</evidence>
<keyword evidence="4" id="KW-0963">Cytoplasm</keyword>
<dbReference type="AlphaFoldDB" id="A0A2A4JHT5"/>
<dbReference type="STRING" id="7102.A0A2A4JHT5"/>
<accession>A0A2A4JHT5</accession>
<proteinExistence type="predicted"/>
<evidence type="ECO:0000256" key="2">
    <source>
        <dbReference type="ARBA" id="ARBA00004123"/>
    </source>
</evidence>
<keyword evidence="10" id="KW-0539">Nucleus</keyword>
<keyword evidence="6" id="KW-0378">Hydrolase</keyword>
<evidence type="ECO:0000256" key="7">
    <source>
        <dbReference type="ARBA" id="ARBA00023002"/>
    </source>
</evidence>
<comment type="cofactor">
    <cofactor evidence="1">
        <name>Fe(2+)</name>
        <dbReference type="ChEBI" id="CHEBI:29033"/>
    </cofactor>
</comment>
<keyword evidence="7" id="KW-0560">Oxidoreductase</keyword>
<dbReference type="InterPro" id="IPR003347">
    <property type="entry name" value="JmjC_dom"/>
</dbReference>
<evidence type="ECO:0000256" key="12">
    <source>
        <dbReference type="ARBA" id="ARBA00071397"/>
    </source>
</evidence>
<evidence type="ECO:0000256" key="1">
    <source>
        <dbReference type="ARBA" id="ARBA00001954"/>
    </source>
</evidence>
<protein>
    <recommendedName>
        <fullName evidence="12">Bifunctional peptidase and (3S)-lysyl hydroxylase JMJD7</fullName>
        <ecNumber evidence="11">1.14.11.63</ecNumber>
    </recommendedName>
</protein>
<keyword evidence="5" id="KW-0479">Metal-binding</keyword>
<dbReference type="PROSITE" id="PS51184">
    <property type="entry name" value="JMJC"/>
    <property type="match status" value="1"/>
</dbReference>
<name>A0A2A4JHT5_HELVI</name>
<evidence type="ECO:0000256" key="11">
    <source>
        <dbReference type="ARBA" id="ARBA00066577"/>
    </source>
</evidence>
<dbReference type="EC" id="1.14.11.63" evidence="11"/>
<evidence type="ECO:0000256" key="10">
    <source>
        <dbReference type="ARBA" id="ARBA00023242"/>
    </source>
</evidence>
<dbReference type="GO" id="GO:0005634">
    <property type="term" value="C:nucleus"/>
    <property type="evidence" value="ECO:0007669"/>
    <property type="project" value="UniProtKB-SubCell"/>
</dbReference>
<dbReference type="PANTHER" id="PTHR12461">
    <property type="entry name" value="HYPOXIA-INDUCIBLE FACTOR 1 ALPHA INHIBITOR-RELATED"/>
    <property type="match status" value="1"/>
</dbReference>
<keyword evidence="8" id="KW-0408">Iron</keyword>
<evidence type="ECO:0000256" key="9">
    <source>
        <dbReference type="ARBA" id="ARBA00023157"/>
    </source>
</evidence>
<evidence type="ECO:0000313" key="14">
    <source>
        <dbReference type="EMBL" id="PCG71278.1"/>
    </source>
</evidence>
<comment type="caution">
    <text evidence="14">The sequence shown here is derived from an EMBL/GenBank/DDBJ whole genome shotgun (WGS) entry which is preliminary data.</text>
</comment>
<evidence type="ECO:0000259" key="13">
    <source>
        <dbReference type="PROSITE" id="PS51184"/>
    </source>
</evidence>
<dbReference type="EMBL" id="NWSH01001423">
    <property type="protein sequence ID" value="PCG71278.1"/>
    <property type="molecule type" value="Genomic_DNA"/>
</dbReference>
<evidence type="ECO:0000256" key="6">
    <source>
        <dbReference type="ARBA" id="ARBA00022801"/>
    </source>
</evidence>
<feature type="domain" description="JmjC" evidence="13">
    <location>
        <begin position="127"/>
        <end position="326"/>
    </location>
</feature>
<dbReference type="GO" id="GO:0106155">
    <property type="term" value="F:peptidyl-lysine 3-dioxygenase activity"/>
    <property type="evidence" value="ECO:0007669"/>
    <property type="project" value="UniProtKB-EC"/>
</dbReference>
<dbReference type="GO" id="GO:0016787">
    <property type="term" value="F:hydrolase activity"/>
    <property type="evidence" value="ECO:0007669"/>
    <property type="project" value="UniProtKB-KW"/>
</dbReference>